<dbReference type="EMBL" id="KZ293652">
    <property type="protein sequence ID" value="PBK95339.1"/>
    <property type="molecule type" value="Genomic_DNA"/>
</dbReference>
<accession>A0A2H3DJE6</accession>
<evidence type="ECO:0000313" key="1">
    <source>
        <dbReference type="EMBL" id="PBK95339.1"/>
    </source>
</evidence>
<name>A0A2H3DJE6_ARMGA</name>
<dbReference type="InParanoid" id="A0A2H3DJE6"/>
<reference evidence="2" key="1">
    <citation type="journal article" date="2017" name="Nat. Ecol. Evol.">
        <title>Genome expansion and lineage-specific genetic innovations in the forest pathogenic fungi Armillaria.</title>
        <authorList>
            <person name="Sipos G."/>
            <person name="Prasanna A.N."/>
            <person name="Walter M.C."/>
            <person name="O'Connor E."/>
            <person name="Balint B."/>
            <person name="Krizsan K."/>
            <person name="Kiss B."/>
            <person name="Hess J."/>
            <person name="Varga T."/>
            <person name="Slot J."/>
            <person name="Riley R."/>
            <person name="Boka B."/>
            <person name="Rigling D."/>
            <person name="Barry K."/>
            <person name="Lee J."/>
            <person name="Mihaltcheva S."/>
            <person name="LaButti K."/>
            <person name="Lipzen A."/>
            <person name="Waldron R."/>
            <person name="Moloney N.M."/>
            <person name="Sperisen C."/>
            <person name="Kredics L."/>
            <person name="Vagvoelgyi C."/>
            <person name="Patrignani A."/>
            <person name="Fitzpatrick D."/>
            <person name="Nagy I."/>
            <person name="Doyle S."/>
            <person name="Anderson J.B."/>
            <person name="Grigoriev I.V."/>
            <person name="Gueldener U."/>
            <person name="Muensterkoetter M."/>
            <person name="Nagy L.G."/>
        </authorList>
    </citation>
    <scope>NUCLEOTIDE SEQUENCE [LARGE SCALE GENOMIC DNA]</scope>
    <source>
        <strain evidence="2">Ar21-2</strain>
    </source>
</reference>
<protein>
    <submittedName>
        <fullName evidence="1">Uncharacterized protein</fullName>
    </submittedName>
</protein>
<gene>
    <name evidence="1" type="ORF">ARMGADRAFT_796900</name>
</gene>
<dbReference type="AlphaFoldDB" id="A0A2H3DJE6"/>
<organism evidence="1 2">
    <name type="scientific">Armillaria gallica</name>
    <name type="common">Bulbous honey fungus</name>
    <name type="synonym">Armillaria bulbosa</name>
    <dbReference type="NCBI Taxonomy" id="47427"/>
    <lineage>
        <taxon>Eukaryota</taxon>
        <taxon>Fungi</taxon>
        <taxon>Dikarya</taxon>
        <taxon>Basidiomycota</taxon>
        <taxon>Agaricomycotina</taxon>
        <taxon>Agaricomycetes</taxon>
        <taxon>Agaricomycetidae</taxon>
        <taxon>Agaricales</taxon>
        <taxon>Marasmiineae</taxon>
        <taxon>Physalacriaceae</taxon>
        <taxon>Armillaria</taxon>
    </lineage>
</organism>
<sequence length="95" mass="10531">MSSTNRRGFPPSVVPGDINTKRIKIWSLVGAFLAFALPGHGNSRSTILWTIYSVFLVDAALWRSLDAFLHFAVKVSRRPIFSSFTTLCSVTKGRS</sequence>
<evidence type="ECO:0000313" key="2">
    <source>
        <dbReference type="Proteomes" id="UP000217790"/>
    </source>
</evidence>
<dbReference type="Proteomes" id="UP000217790">
    <property type="component" value="Unassembled WGS sequence"/>
</dbReference>
<keyword evidence="2" id="KW-1185">Reference proteome</keyword>
<proteinExistence type="predicted"/>